<evidence type="ECO:0000256" key="1">
    <source>
        <dbReference type="SAM" id="MobiDB-lite"/>
    </source>
</evidence>
<evidence type="ECO:0000313" key="4">
    <source>
        <dbReference type="Proteomes" id="UP000749559"/>
    </source>
</evidence>
<evidence type="ECO:0000259" key="2">
    <source>
        <dbReference type="PROSITE" id="PS50858"/>
    </source>
</evidence>
<dbReference type="SMART" id="SM00751">
    <property type="entry name" value="BSD"/>
    <property type="match status" value="1"/>
</dbReference>
<dbReference type="Gene3D" id="1.10.3970.10">
    <property type="entry name" value="BSD domain"/>
    <property type="match status" value="1"/>
</dbReference>
<feature type="compositionally biased region" description="Basic and acidic residues" evidence="1">
    <location>
        <begin position="219"/>
        <end position="234"/>
    </location>
</feature>
<feature type="compositionally biased region" description="Acidic residues" evidence="1">
    <location>
        <begin position="489"/>
        <end position="501"/>
    </location>
</feature>
<feature type="region of interest" description="Disordered" evidence="1">
    <location>
        <begin position="429"/>
        <end position="462"/>
    </location>
</feature>
<comment type="caution">
    <text evidence="3">The sequence shown here is derived from an EMBL/GenBank/DDBJ whole genome shotgun (WGS) entry which is preliminary data.</text>
</comment>
<dbReference type="GO" id="GO:0005737">
    <property type="term" value="C:cytoplasm"/>
    <property type="evidence" value="ECO:0007669"/>
    <property type="project" value="TreeGrafter"/>
</dbReference>
<feature type="domain" description="BSD" evidence="2">
    <location>
        <begin position="132"/>
        <end position="184"/>
    </location>
</feature>
<feature type="compositionally biased region" description="Acidic residues" evidence="1">
    <location>
        <begin position="453"/>
        <end position="462"/>
    </location>
</feature>
<name>A0A8S4N260_OWEFU</name>
<gene>
    <name evidence="3" type="ORF">OFUS_LOCUS2640</name>
</gene>
<proteinExistence type="predicted"/>
<dbReference type="AlphaFoldDB" id="A0A8S4N260"/>
<dbReference type="PANTHER" id="PTHR16019">
    <property type="entry name" value="SYNAPSE-ASSOCIATED PROTEIN"/>
    <property type="match status" value="1"/>
</dbReference>
<feature type="region of interest" description="Disordered" evidence="1">
    <location>
        <begin position="479"/>
        <end position="501"/>
    </location>
</feature>
<dbReference type="EMBL" id="CAIIXF020000001">
    <property type="protein sequence ID" value="CAH1775319.1"/>
    <property type="molecule type" value="Genomic_DNA"/>
</dbReference>
<protein>
    <recommendedName>
        <fullName evidence="2">BSD domain-containing protein</fullName>
    </recommendedName>
</protein>
<keyword evidence="4" id="KW-1185">Reference proteome</keyword>
<feature type="region of interest" description="Disordered" evidence="1">
    <location>
        <begin position="217"/>
        <end position="242"/>
    </location>
</feature>
<dbReference type="InterPro" id="IPR005607">
    <property type="entry name" value="BSD_dom"/>
</dbReference>
<dbReference type="OrthoDB" id="73788at2759"/>
<reference evidence="3" key="1">
    <citation type="submission" date="2022-03" db="EMBL/GenBank/DDBJ databases">
        <authorList>
            <person name="Martin C."/>
        </authorList>
    </citation>
    <scope>NUCLEOTIDE SEQUENCE</scope>
</reference>
<dbReference type="InterPro" id="IPR035925">
    <property type="entry name" value="BSD_dom_sf"/>
</dbReference>
<dbReference type="Proteomes" id="UP000749559">
    <property type="component" value="Unassembled WGS sequence"/>
</dbReference>
<dbReference type="InterPro" id="IPR051494">
    <property type="entry name" value="BSD_domain-containing"/>
</dbReference>
<evidence type="ECO:0000313" key="3">
    <source>
        <dbReference type="EMBL" id="CAH1775319.1"/>
    </source>
</evidence>
<sequence length="501" mass="55655">MAEGNSDDGSWWGGWIQSAKEKSQAAVDFVKKDLVEFGQVTIEDTEVLVKEKLTQENAKVAGSRVKEGFTKVLGGISKALVIEPDDAGQAIKVVVPDHQVYSRAKARLHAIQVDPDTYCIDPDGQRAQYQEWKETFVLDANKGTISELLVTKTEIRSLYTQLVPSTVSHKDFWHRYFYKVQQFEKDEARKKELVKRADDVETDLGWDDEDDWADLADGSPEHSPTRINHREHSPLELGGVGTVTNTHSVKENEGMNIDEITKVKVAVPLNMDESDSVDLIVPSSSENSEHIGPKIDKSDIENEPEKIPEITSAKQSVDTKSILKIDTENKAEISELVQCSSKTNDVPNKSEPTDNIKPVGASQGENAKGDITVEVNKDNIKDVQTTADLPVEPPSERVEEVDKKRPIEEPLTVAVDQLKMKDKGDMIVVTDGETPLSDGSNGTSSSSNKESSSVDEDWEKDFDIELTEEELKLASEAAKKMSLGKMEDVADEEEDDWESWD</sequence>
<dbReference type="SUPFAM" id="SSF140383">
    <property type="entry name" value="BSD domain-like"/>
    <property type="match status" value="1"/>
</dbReference>
<organism evidence="3 4">
    <name type="scientific">Owenia fusiformis</name>
    <name type="common">Polychaete worm</name>
    <dbReference type="NCBI Taxonomy" id="6347"/>
    <lineage>
        <taxon>Eukaryota</taxon>
        <taxon>Metazoa</taxon>
        <taxon>Spiralia</taxon>
        <taxon>Lophotrochozoa</taxon>
        <taxon>Annelida</taxon>
        <taxon>Polychaeta</taxon>
        <taxon>Sedentaria</taxon>
        <taxon>Canalipalpata</taxon>
        <taxon>Sabellida</taxon>
        <taxon>Oweniida</taxon>
        <taxon>Oweniidae</taxon>
        <taxon>Owenia</taxon>
    </lineage>
</organism>
<dbReference type="PROSITE" id="PS50858">
    <property type="entry name" value="BSD"/>
    <property type="match status" value="1"/>
</dbReference>
<feature type="region of interest" description="Disordered" evidence="1">
    <location>
        <begin position="339"/>
        <end position="405"/>
    </location>
</feature>
<dbReference type="Pfam" id="PF03909">
    <property type="entry name" value="BSD"/>
    <property type="match status" value="1"/>
</dbReference>
<accession>A0A8S4N260</accession>
<feature type="compositionally biased region" description="Low complexity" evidence="1">
    <location>
        <begin position="437"/>
        <end position="451"/>
    </location>
</feature>
<feature type="compositionally biased region" description="Basic and acidic residues" evidence="1">
    <location>
        <begin position="394"/>
        <end position="405"/>
    </location>
</feature>
<dbReference type="PANTHER" id="PTHR16019:SF5">
    <property type="entry name" value="BSD DOMAIN-CONTAINING PROTEIN 1"/>
    <property type="match status" value="1"/>
</dbReference>